<evidence type="ECO:0000256" key="1">
    <source>
        <dbReference type="SAM" id="MobiDB-lite"/>
    </source>
</evidence>
<dbReference type="STRING" id="1523247.SAMN05660464_1895"/>
<evidence type="ECO:0000313" key="3">
    <source>
        <dbReference type="EMBL" id="SFP00237.1"/>
    </source>
</evidence>
<feature type="transmembrane region" description="Helical" evidence="2">
    <location>
        <begin position="248"/>
        <end position="271"/>
    </location>
</feature>
<keyword evidence="2" id="KW-0472">Membrane</keyword>
<dbReference type="OrthoDB" id="5191262at2"/>
<feature type="compositionally biased region" description="Basic and acidic residues" evidence="1">
    <location>
        <begin position="48"/>
        <end position="65"/>
    </location>
</feature>
<feature type="compositionally biased region" description="Basic and acidic residues" evidence="1">
    <location>
        <begin position="1"/>
        <end position="10"/>
    </location>
</feature>
<evidence type="ECO:0000313" key="4">
    <source>
        <dbReference type="Proteomes" id="UP000198857"/>
    </source>
</evidence>
<gene>
    <name evidence="3" type="ORF">SAMN05660464_1895</name>
</gene>
<name>A0A1I5LSV2_9ACTN</name>
<reference evidence="4" key="1">
    <citation type="submission" date="2016-10" db="EMBL/GenBank/DDBJ databases">
        <authorList>
            <person name="Varghese N."/>
            <person name="Submissions S."/>
        </authorList>
    </citation>
    <scope>NUCLEOTIDE SEQUENCE [LARGE SCALE GENOMIC DNA]</scope>
    <source>
        <strain evidence="4">DSM 44208</strain>
    </source>
</reference>
<keyword evidence="2" id="KW-1133">Transmembrane helix</keyword>
<protein>
    <submittedName>
        <fullName evidence="3">Uncharacterized protein</fullName>
    </submittedName>
</protein>
<feature type="region of interest" description="Disordered" evidence="1">
    <location>
        <begin position="1"/>
        <end position="160"/>
    </location>
</feature>
<evidence type="ECO:0000256" key="2">
    <source>
        <dbReference type="SAM" id="Phobius"/>
    </source>
</evidence>
<organism evidence="3 4">
    <name type="scientific">Geodermatophilus dictyosporus</name>
    <dbReference type="NCBI Taxonomy" id="1523247"/>
    <lineage>
        <taxon>Bacteria</taxon>
        <taxon>Bacillati</taxon>
        <taxon>Actinomycetota</taxon>
        <taxon>Actinomycetes</taxon>
        <taxon>Geodermatophilales</taxon>
        <taxon>Geodermatophilaceae</taxon>
        <taxon>Geodermatophilus</taxon>
    </lineage>
</organism>
<feature type="transmembrane region" description="Helical" evidence="2">
    <location>
        <begin position="216"/>
        <end position="236"/>
    </location>
</feature>
<proteinExistence type="predicted"/>
<dbReference type="Proteomes" id="UP000198857">
    <property type="component" value="Unassembled WGS sequence"/>
</dbReference>
<dbReference type="AlphaFoldDB" id="A0A1I5LSV2"/>
<accession>A0A1I5LSV2</accession>
<sequence>MAHPRNDPETGGRPLADILREAGIEAPRSVRRRRGEETGETAIRQRRREPEAETDRPNPGRRLSDTGRVSDTGRLARDTGRVADAPRPARSGGDTGRDTGRVPQDTGRVSRDTGRVTGSTARGAAATGAAEPSTAAIPGLRPTGGKPGVPGAPAPATGPIPVIRGDEAAVLEDEPLGAKEGVVAWLRFAGELVLALAAGVGIYFLSTVVWEQVPQVAVVLAPLAVTGLVAGVAAWRQRTGREPVGVRLVAVLVFAGTLLTIAPAAGLLAAAT</sequence>
<keyword evidence="4" id="KW-1185">Reference proteome</keyword>
<feature type="compositionally biased region" description="Low complexity" evidence="1">
    <location>
        <begin position="115"/>
        <end position="136"/>
    </location>
</feature>
<dbReference type="EMBL" id="FOWQ01000002">
    <property type="protein sequence ID" value="SFP00237.1"/>
    <property type="molecule type" value="Genomic_DNA"/>
</dbReference>
<keyword evidence="2" id="KW-0812">Transmembrane</keyword>
<feature type="transmembrane region" description="Helical" evidence="2">
    <location>
        <begin position="192"/>
        <end position="210"/>
    </location>
</feature>
<dbReference type="RefSeq" id="WP_091108920.1">
    <property type="nucleotide sequence ID" value="NZ_FOWQ01000002.1"/>
</dbReference>